<protein>
    <recommendedName>
        <fullName evidence="8">Mutator family transposase</fullName>
    </recommendedName>
</protein>
<dbReference type="GO" id="GO:0006313">
    <property type="term" value="P:DNA transposition"/>
    <property type="evidence" value="ECO:0007669"/>
    <property type="project" value="InterPro"/>
</dbReference>
<dbReference type="HOGENOM" id="CLU_2663494_0_0_10"/>
<dbReference type="Proteomes" id="UP000016496">
    <property type="component" value="Unassembled WGS sequence"/>
</dbReference>
<dbReference type="GO" id="GO:0004803">
    <property type="term" value="F:transposase activity"/>
    <property type="evidence" value="ECO:0007669"/>
    <property type="project" value="InterPro"/>
</dbReference>
<evidence type="ECO:0000313" key="7">
    <source>
        <dbReference type="Proteomes" id="UP000016496"/>
    </source>
</evidence>
<comment type="function">
    <text evidence="1">Required for the transposition of the insertion element.</text>
</comment>
<dbReference type="PATRIC" id="fig|1321819.3.peg.3230"/>
<evidence type="ECO:0000313" key="6">
    <source>
        <dbReference type="EMBL" id="ERI80934.1"/>
    </source>
</evidence>
<dbReference type="Pfam" id="PF00872">
    <property type="entry name" value="Transposase_mut"/>
    <property type="match status" value="1"/>
</dbReference>
<name>U2BS03_9BACE</name>
<accession>U2BS03</accession>
<keyword evidence="4" id="KW-0238">DNA-binding</keyword>
<dbReference type="GO" id="GO:0003677">
    <property type="term" value="F:DNA binding"/>
    <property type="evidence" value="ECO:0007669"/>
    <property type="project" value="UniProtKB-KW"/>
</dbReference>
<evidence type="ECO:0008006" key="8">
    <source>
        <dbReference type="Google" id="ProtNLM"/>
    </source>
</evidence>
<gene>
    <name evidence="6" type="ORF">HMPREF1981_03505</name>
</gene>
<evidence type="ECO:0000256" key="2">
    <source>
        <dbReference type="ARBA" id="ARBA00010961"/>
    </source>
</evidence>
<keyword evidence="3" id="KW-0815">Transposition</keyword>
<sequence>MVRVPFVFLVSVMAIFPLFKHESRSLSIEKLVISLYAKGMSASDIEDELRDIYEVNLSTSAISIITNKATQFALE</sequence>
<evidence type="ECO:0000256" key="3">
    <source>
        <dbReference type="ARBA" id="ARBA00022578"/>
    </source>
</evidence>
<dbReference type="AlphaFoldDB" id="U2BS03"/>
<evidence type="ECO:0000256" key="5">
    <source>
        <dbReference type="ARBA" id="ARBA00023172"/>
    </source>
</evidence>
<proteinExistence type="inferred from homology"/>
<dbReference type="InterPro" id="IPR001207">
    <property type="entry name" value="Transposase_mutator"/>
</dbReference>
<evidence type="ECO:0000256" key="4">
    <source>
        <dbReference type="ARBA" id="ARBA00023125"/>
    </source>
</evidence>
<comment type="similarity">
    <text evidence="2">Belongs to the transposase mutator family.</text>
</comment>
<comment type="caution">
    <text evidence="6">The sequence shown here is derived from an EMBL/GenBank/DDBJ whole genome shotgun (WGS) entry which is preliminary data.</text>
</comment>
<evidence type="ECO:0000256" key="1">
    <source>
        <dbReference type="ARBA" id="ARBA00002190"/>
    </source>
</evidence>
<organism evidence="6 7">
    <name type="scientific">Bacteroides pyogenes F0041</name>
    <dbReference type="NCBI Taxonomy" id="1321819"/>
    <lineage>
        <taxon>Bacteria</taxon>
        <taxon>Pseudomonadati</taxon>
        <taxon>Bacteroidota</taxon>
        <taxon>Bacteroidia</taxon>
        <taxon>Bacteroidales</taxon>
        <taxon>Bacteroidaceae</taxon>
        <taxon>Bacteroides</taxon>
    </lineage>
</organism>
<keyword evidence="5" id="KW-0233">DNA recombination</keyword>
<reference evidence="6 7" key="1">
    <citation type="submission" date="2013-08" db="EMBL/GenBank/DDBJ databases">
        <authorList>
            <person name="Weinstock G."/>
            <person name="Sodergren E."/>
            <person name="Wylie T."/>
            <person name="Fulton L."/>
            <person name="Fulton R."/>
            <person name="Fronick C."/>
            <person name="O'Laughlin M."/>
            <person name="Godfrey J."/>
            <person name="Miner T."/>
            <person name="Herter B."/>
            <person name="Appelbaum E."/>
            <person name="Cordes M."/>
            <person name="Lek S."/>
            <person name="Wollam A."/>
            <person name="Pepin K.H."/>
            <person name="Palsikar V.B."/>
            <person name="Mitreva M."/>
            <person name="Wilson R.K."/>
        </authorList>
    </citation>
    <scope>NUCLEOTIDE SEQUENCE [LARGE SCALE GENOMIC DNA]</scope>
    <source>
        <strain evidence="6 7">F0041</strain>
    </source>
</reference>
<dbReference type="EMBL" id="AWSV01000179">
    <property type="protein sequence ID" value="ERI80934.1"/>
    <property type="molecule type" value="Genomic_DNA"/>
</dbReference>